<dbReference type="STRING" id="1035707.SAMN05216552_101980"/>
<accession>A0A1I7KTA9</accession>
<evidence type="ECO:0000313" key="3">
    <source>
        <dbReference type="EMBL" id="SFV00693.1"/>
    </source>
</evidence>
<dbReference type="SUPFAM" id="SSF52833">
    <property type="entry name" value="Thioredoxin-like"/>
    <property type="match status" value="1"/>
</dbReference>
<evidence type="ECO:0000256" key="1">
    <source>
        <dbReference type="SAM" id="SignalP"/>
    </source>
</evidence>
<dbReference type="Gene3D" id="3.40.30.10">
    <property type="entry name" value="Glutaredoxin"/>
    <property type="match status" value="1"/>
</dbReference>
<feature type="signal peptide" evidence="1">
    <location>
        <begin position="1"/>
        <end position="26"/>
    </location>
</feature>
<dbReference type="EMBL" id="FPBO01000019">
    <property type="protein sequence ID" value="SFV00693.1"/>
    <property type="molecule type" value="Genomic_DNA"/>
</dbReference>
<dbReference type="Pfam" id="PF08534">
    <property type="entry name" value="Redoxin"/>
    <property type="match status" value="1"/>
</dbReference>
<dbReference type="PROSITE" id="PS51352">
    <property type="entry name" value="THIOREDOXIN_2"/>
    <property type="match status" value="1"/>
</dbReference>
<dbReference type="PANTHER" id="PTHR42852">
    <property type="entry name" value="THIOL:DISULFIDE INTERCHANGE PROTEIN DSBE"/>
    <property type="match status" value="1"/>
</dbReference>
<proteinExistence type="predicted"/>
<dbReference type="PANTHER" id="PTHR42852:SF18">
    <property type="entry name" value="CHROMOSOME UNDETERMINED SCAFFOLD_47, WHOLE GENOME SHOTGUN SEQUENCE"/>
    <property type="match status" value="1"/>
</dbReference>
<reference evidence="4" key="1">
    <citation type="submission" date="2016-10" db="EMBL/GenBank/DDBJ databases">
        <authorList>
            <person name="Varghese N."/>
            <person name="Submissions S."/>
        </authorList>
    </citation>
    <scope>NUCLEOTIDE SEQUENCE [LARGE SCALE GENOMIC DNA]</scope>
    <source>
        <strain evidence="4">CGMCC 1.11014</strain>
    </source>
</reference>
<gene>
    <name evidence="3" type="ORF">SAMN05216552_101980</name>
</gene>
<dbReference type="AlphaFoldDB" id="A0A1I7KTA9"/>
<dbReference type="RefSeq" id="WP_093557271.1">
    <property type="nucleotide sequence ID" value="NZ_FPBO01000019.1"/>
</dbReference>
<keyword evidence="1" id="KW-0732">Signal</keyword>
<organism evidence="3 4">
    <name type="scientific">Pseudoduganella namucuonensis</name>
    <dbReference type="NCBI Taxonomy" id="1035707"/>
    <lineage>
        <taxon>Bacteria</taxon>
        <taxon>Pseudomonadati</taxon>
        <taxon>Pseudomonadota</taxon>
        <taxon>Betaproteobacteria</taxon>
        <taxon>Burkholderiales</taxon>
        <taxon>Oxalobacteraceae</taxon>
        <taxon>Telluria group</taxon>
        <taxon>Pseudoduganella</taxon>
    </lineage>
</organism>
<evidence type="ECO:0000313" key="4">
    <source>
        <dbReference type="Proteomes" id="UP000199391"/>
    </source>
</evidence>
<feature type="chain" id="PRO_5011705769" evidence="1">
    <location>
        <begin position="27"/>
        <end position="170"/>
    </location>
</feature>
<dbReference type="InterPro" id="IPR013766">
    <property type="entry name" value="Thioredoxin_domain"/>
</dbReference>
<dbReference type="InterPro" id="IPR013740">
    <property type="entry name" value="Redoxin"/>
</dbReference>
<dbReference type="Proteomes" id="UP000199391">
    <property type="component" value="Unassembled WGS sequence"/>
</dbReference>
<name>A0A1I7KTA9_9BURK</name>
<sequence>MKIITSTTAAIALALAQAAAIGGAHAALTPGQPAPAFELAGTDGAVRLDKFKGKLVYLDFWASWCGPCRHSFPWMNEMQAKYGAQGLQVIGVNLDAKSDDARGFLATNPARFVIAFDPAGASPRTYGIKGMPSSVLIGPDGKVLFEHSGFRPADRAELEVKIKNALGAKQ</sequence>
<dbReference type="CDD" id="cd02966">
    <property type="entry name" value="TlpA_like_family"/>
    <property type="match status" value="1"/>
</dbReference>
<dbReference type="InterPro" id="IPR050553">
    <property type="entry name" value="Thioredoxin_ResA/DsbE_sf"/>
</dbReference>
<dbReference type="InterPro" id="IPR036249">
    <property type="entry name" value="Thioredoxin-like_sf"/>
</dbReference>
<evidence type="ECO:0000259" key="2">
    <source>
        <dbReference type="PROSITE" id="PS51352"/>
    </source>
</evidence>
<dbReference type="GO" id="GO:0016491">
    <property type="term" value="F:oxidoreductase activity"/>
    <property type="evidence" value="ECO:0007669"/>
    <property type="project" value="InterPro"/>
</dbReference>
<feature type="domain" description="Thioredoxin" evidence="2">
    <location>
        <begin position="28"/>
        <end position="167"/>
    </location>
</feature>
<dbReference type="OrthoDB" id="9811352at2"/>
<keyword evidence="4" id="KW-1185">Reference proteome</keyword>
<protein>
    <submittedName>
        <fullName evidence="3">Peroxiredoxin</fullName>
    </submittedName>
</protein>